<accession>A0A448WW00</accession>
<proteinExistence type="predicted"/>
<evidence type="ECO:0000313" key="1">
    <source>
        <dbReference type="EMBL" id="VEL21550.1"/>
    </source>
</evidence>
<gene>
    <name evidence="1" type="ORF">PXEA_LOCUS14990</name>
</gene>
<name>A0A448WW00_9PLAT</name>
<sequence length="194" mass="20387">ERPFENPPKPIVPSANRLCWRDGSEPANQPSALARLAYDSLGVCGEHVTEASRLRPRCEHNATIALGLSMSVCVCDLDADADAFAKCPSAASFSHPLSPANRRAGGVAARRGVASSHRVCLQPSTGGPFTRFDVACPRPCVGPASPAISPPIGLRLRAHGQTPRSPAASQFSSAYRSIASAGIRRLNQGPNSPR</sequence>
<dbReference type="AlphaFoldDB" id="A0A448WW00"/>
<organism evidence="1 2">
    <name type="scientific">Protopolystoma xenopodis</name>
    <dbReference type="NCBI Taxonomy" id="117903"/>
    <lineage>
        <taxon>Eukaryota</taxon>
        <taxon>Metazoa</taxon>
        <taxon>Spiralia</taxon>
        <taxon>Lophotrochozoa</taxon>
        <taxon>Platyhelminthes</taxon>
        <taxon>Monogenea</taxon>
        <taxon>Polyopisthocotylea</taxon>
        <taxon>Polystomatidea</taxon>
        <taxon>Polystomatidae</taxon>
        <taxon>Protopolystoma</taxon>
    </lineage>
</organism>
<dbReference type="Proteomes" id="UP000784294">
    <property type="component" value="Unassembled WGS sequence"/>
</dbReference>
<protein>
    <submittedName>
        <fullName evidence="1">Uncharacterized protein</fullName>
    </submittedName>
</protein>
<evidence type="ECO:0000313" key="2">
    <source>
        <dbReference type="Proteomes" id="UP000784294"/>
    </source>
</evidence>
<dbReference type="EMBL" id="CAAALY010051916">
    <property type="protein sequence ID" value="VEL21550.1"/>
    <property type="molecule type" value="Genomic_DNA"/>
</dbReference>
<keyword evidence="2" id="KW-1185">Reference proteome</keyword>
<feature type="non-terminal residue" evidence="1">
    <location>
        <position position="1"/>
    </location>
</feature>
<reference evidence="1" key="1">
    <citation type="submission" date="2018-11" db="EMBL/GenBank/DDBJ databases">
        <authorList>
            <consortium name="Pathogen Informatics"/>
        </authorList>
    </citation>
    <scope>NUCLEOTIDE SEQUENCE</scope>
</reference>
<comment type="caution">
    <text evidence="1">The sequence shown here is derived from an EMBL/GenBank/DDBJ whole genome shotgun (WGS) entry which is preliminary data.</text>
</comment>